<evidence type="ECO:0000313" key="2">
    <source>
        <dbReference type="Proteomes" id="UP000044806"/>
    </source>
</evidence>
<evidence type="ECO:0000313" key="1">
    <source>
        <dbReference type="EMBL" id="CSA75928.1"/>
    </source>
</evidence>
<protein>
    <submittedName>
        <fullName evidence="1">Uncharacterized protein</fullName>
    </submittedName>
</protein>
<sequence>MQAKFTHITIFQTLHARISDHRSVIGTKFSTWVIHFATDFFREFFQISTQLLVGTHTTRNHHTLKSCLLQCAFTFND</sequence>
<organism evidence="1 2">
    <name type="scientific">Vibrio cholerae</name>
    <dbReference type="NCBI Taxonomy" id="666"/>
    <lineage>
        <taxon>Bacteria</taxon>
        <taxon>Pseudomonadati</taxon>
        <taxon>Pseudomonadota</taxon>
        <taxon>Gammaproteobacteria</taxon>
        <taxon>Vibrionales</taxon>
        <taxon>Vibrionaceae</taxon>
        <taxon>Vibrio</taxon>
    </lineage>
</organism>
<dbReference type="AlphaFoldDB" id="A0A655QVC2"/>
<dbReference type="Proteomes" id="UP000044806">
    <property type="component" value="Unassembled WGS sequence"/>
</dbReference>
<reference evidence="1 2" key="1">
    <citation type="submission" date="2015-07" db="EMBL/GenBank/DDBJ databases">
        <authorList>
            <consortium name="Pathogen Informatics"/>
        </authorList>
    </citation>
    <scope>NUCLEOTIDE SEQUENCE [LARGE SCALE GENOMIC DNA]</scope>
    <source>
        <strain evidence="1 2">A51</strain>
    </source>
</reference>
<gene>
    <name evidence="1" type="ORF">ERS013165_02368</name>
</gene>
<dbReference type="EMBL" id="CWOW01000011">
    <property type="protein sequence ID" value="CSA75928.1"/>
    <property type="molecule type" value="Genomic_DNA"/>
</dbReference>
<proteinExistence type="predicted"/>
<accession>A0A655QVC2</accession>
<name>A0A655QVC2_VIBCL</name>